<dbReference type="PANTHER" id="PTHR22916:SF64">
    <property type="entry name" value="TRANSFERASE, PUTATIVE-RELATED"/>
    <property type="match status" value="1"/>
</dbReference>
<feature type="domain" description="Glycosyltransferase 2-like" evidence="1">
    <location>
        <begin position="5"/>
        <end position="162"/>
    </location>
</feature>
<dbReference type="Proteomes" id="UP000233517">
    <property type="component" value="Unassembled WGS sequence"/>
</dbReference>
<gene>
    <name evidence="2" type="ORF">CVU82_00370</name>
</gene>
<evidence type="ECO:0000313" key="2">
    <source>
        <dbReference type="EMBL" id="PKM91653.1"/>
    </source>
</evidence>
<dbReference type="SUPFAM" id="SSF53448">
    <property type="entry name" value="Nucleotide-diphospho-sugar transferases"/>
    <property type="match status" value="1"/>
</dbReference>
<dbReference type="InterPro" id="IPR001173">
    <property type="entry name" value="Glyco_trans_2-like"/>
</dbReference>
<dbReference type="Pfam" id="PF00535">
    <property type="entry name" value="Glycos_transf_2"/>
    <property type="match status" value="1"/>
</dbReference>
<evidence type="ECO:0000259" key="1">
    <source>
        <dbReference type="Pfam" id="PF00535"/>
    </source>
</evidence>
<dbReference type="EMBL" id="PHAI01000001">
    <property type="protein sequence ID" value="PKM91653.1"/>
    <property type="molecule type" value="Genomic_DNA"/>
</dbReference>
<sequence>MKKISVIIPCYNDPNGLKITLESLENQSLSKDLFEVIVGNDGASEDVRNVCNNFGVRFVNVFPRRGISVARNRAIEKSFCNLLAFTDADIVVDKNWLENGIKFLSIYDYVGGVIKTVLNKNKIRNHEYYQYLTSFNNEYNFKKDKYFAGGNIFAKKKVFDKLAGFEEKIIFGGEDREFGVRVFLSKRYRMFYSEEIIVYHPVRTFKELLRKSDIYRESSFFLGKICFDKFPSLKPNIFKFFKLIIIPPIKVLGSKRKINKFVKIKVFFWSFYLGFLDSLNYIKNRIKGKKYYDFFE</sequence>
<proteinExistence type="predicted"/>
<reference evidence="2 3" key="1">
    <citation type="journal article" date="2017" name="ISME J.">
        <title>Potential for microbial H2 and metal transformations associated with novel bacteria and archaea in deep terrestrial subsurface sediments.</title>
        <authorList>
            <person name="Hernsdorf A.W."/>
            <person name="Amano Y."/>
            <person name="Miyakawa K."/>
            <person name="Ise K."/>
            <person name="Suzuki Y."/>
            <person name="Anantharaman K."/>
            <person name="Probst A."/>
            <person name="Burstein D."/>
            <person name="Thomas B.C."/>
            <person name="Banfield J.F."/>
        </authorList>
    </citation>
    <scope>NUCLEOTIDE SEQUENCE [LARGE SCALE GENOMIC DNA]</scope>
    <source>
        <strain evidence="2">HGW-Falkowbacteria-1</strain>
    </source>
</reference>
<dbReference type="AlphaFoldDB" id="A0A2N2EA86"/>
<dbReference type="PANTHER" id="PTHR22916">
    <property type="entry name" value="GLYCOSYLTRANSFERASE"/>
    <property type="match status" value="1"/>
</dbReference>
<dbReference type="InterPro" id="IPR029044">
    <property type="entry name" value="Nucleotide-diphossugar_trans"/>
</dbReference>
<comment type="caution">
    <text evidence="2">The sequence shown here is derived from an EMBL/GenBank/DDBJ whole genome shotgun (WGS) entry which is preliminary data.</text>
</comment>
<organism evidence="2 3">
    <name type="scientific">Candidatus Falkowbacteria bacterium HGW-Falkowbacteria-1</name>
    <dbReference type="NCBI Taxonomy" id="2013768"/>
    <lineage>
        <taxon>Bacteria</taxon>
        <taxon>Candidatus Falkowiibacteriota</taxon>
    </lineage>
</organism>
<accession>A0A2N2EA86</accession>
<evidence type="ECO:0000313" key="3">
    <source>
        <dbReference type="Proteomes" id="UP000233517"/>
    </source>
</evidence>
<protein>
    <recommendedName>
        <fullName evidence="1">Glycosyltransferase 2-like domain-containing protein</fullName>
    </recommendedName>
</protein>
<dbReference type="Gene3D" id="3.90.550.10">
    <property type="entry name" value="Spore Coat Polysaccharide Biosynthesis Protein SpsA, Chain A"/>
    <property type="match status" value="1"/>
</dbReference>
<name>A0A2N2EA86_9BACT</name>